<dbReference type="GO" id="GO:0004497">
    <property type="term" value="F:monooxygenase activity"/>
    <property type="evidence" value="ECO:0007669"/>
    <property type="project" value="UniProtKB-KW"/>
</dbReference>
<dbReference type="Gene3D" id="3.20.20.30">
    <property type="entry name" value="Luciferase-like domain"/>
    <property type="match status" value="1"/>
</dbReference>
<feature type="binding site" evidence="6">
    <location>
        <position position="137"/>
    </location>
    <ligand>
        <name>FMN</name>
        <dbReference type="ChEBI" id="CHEBI:58210"/>
    </ligand>
</feature>
<dbReference type="Proteomes" id="UP000616608">
    <property type="component" value="Unassembled WGS sequence"/>
</dbReference>
<evidence type="ECO:0000313" key="8">
    <source>
        <dbReference type="EMBL" id="GGG26167.1"/>
    </source>
</evidence>
<evidence type="ECO:0000256" key="3">
    <source>
        <dbReference type="ARBA" id="ARBA00023002"/>
    </source>
</evidence>
<protein>
    <recommendedName>
        <fullName evidence="7">Luciferase-like domain-containing protein</fullName>
    </recommendedName>
</protein>
<dbReference type="PIRSF" id="PIRSF000337">
    <property type="entry name" value="NTA_MOA"/>
    <property type="match status" value="1"/>
</dbReference>
<reference evidence="8" key="1">
    <citation type="journal article" date="2014" name="Int. J. Syst. Evol. Microbiol.">
        <title>Complete genome sequence of Corynebacterium casei LMG S-19264T (=DSM 44701T), isolated from a smear-ripened cheese.</title>
        <authorList>
            <consortium name="US DOE Joint Genome Institute (JGI-PGF)"/>
            <person name="Walter F."/>
            <person name="Albersmeier A."/>
            <person name="Kalinowski J."/>
            <person name="Ruckert C."/>
        </authorList>
    </citation>
    <scope>NUCLEOTIDE SEQUENCE</scope>
    <source>
        <strain evidence="8">CGMCC 1.15760</strain>
    </source>
</reference>
<accession>A0A917G7T7</accession>
<dbReference type="InterPro" id="IPR011251">
    <property type="entry name" value="Luciferase-like_dom"/>
</dbReference>
<dbReference type="SUPFAM" id="SSF51679">
    <property type="entry name" value="Bacterial luciferase-like"/>
    <property type="match status" value="1"/>
</dbReference>
<name>A0A917G7T7_9BACI</name>
<proteinExistence type="inferred from homology"/>
<evidence type="ECO:0000256" key="1">
    <source>
        <dbReference type="ARBA" id="ARBA00022630"/>
    </source>
</evidence>
<evidence type="ECO:0000259" key="7">
    <source>
        <dbReference type="Pfam" id="PF00296"/>
    </source>
</evidence>
<keyword evidence="9" id="KW-1185">Reference proteome</keyword>
<dbReference type="EMBL" id="BMJT01000006">
    <property type="protein sequence ID" value="GGG26167.1"/>
    <property type="molecule type" value="Genomic_DNA"/>
</dbReference>
<dbReference type="InterPro" id="IPR016215">
    <property type="entry name" value="NTA_MOA"/>
</dbReference>
<feature type="binding site" evidence="6">
    <location>
        <position position="206"/>
    </location>
    <ligand>
        <name>FMN</name>
        <dbReference type="ChEBI" id="CHEBI:58210"/>
    </ligand>
</feature>
<dbReference type="InterPro" id="IPR051260">
    <property type="entry name" value="Diverse_substr_monoxygenases"/>
</dbReference>
<dbReference type="AlphaFoldDB" id="A0A917G7T7"/>
<keyword evidence="1 6" id="KW-0285">Flavoprotein</keyword>
<gene>
    <name evidence="8" type="ORF">GCM10007425_20910</name>
</gene>
<organism evidence="8 9">
    <name type="scientific">Lysinibacillus alkalisoli</name>
    <dbReference type="NCBI Taxonomy" id="1911548"/>
    <lineage>
        <taxon>Bacteria</taxon>
        <taxon>Bacillati</taxon>
        <taxon>Bacillota</taxon>
        <taxon>Bacilli</taxon>
        <taxon>Bacillales</taxon>
        <taxon>Bacillaceae</taxon>
        <taxon>Lysinibacillus</taxon>
    </lineage>
</organism>
<keyword evidence="2 6" id="KW-0288">FMN</keyword>
<dbReference type="NCBIfam" id="TIGR03860">
    <property type="entry name" value="FMN_nitrolo"/>
    <property type="match status" value="1"/>
</dbReference>
<evidence type="ECO:0000256" key="5">
    <source>
        <dbReference type="ARBA" id="ARBA00033748"/>
    </source>
</evidence>
<reference evidence="8" key="2">
    <citation type="submission" date="2020-09" db="EMBL/GenBank/DDBJ databases">
        <authorList>
            <person name="Sun Q."/>
            <person name="Zhou Y."/>
        </authorList>
    </citation>
    <scope>NUCLEOTIDE SEQUENCE</scope>
    <source>
        <strain evidence="8">CGMCC 1.15760</strain>
    </source>
</reference>
<dbReference type="InterPro" id="IPR036661">
    <property type="entry name" value="Luciferase-like_sf"/>
</dbReference>
<keyword evidence="4" id="KW-0503">Monooxygenase</keyword>
<evidence type="ECO:0000313" key="9">
    <source>
        <dbReference type="Proteomes" id="UP000616608"/>
    </source>
</evidence>
<comment type="caution">
    <text evidence="8">The sequence shown here is derived from an EMBL/GenBank/DDBJ whole genome shotgun (WGS) entry which is preliminary data.</text>
</comment>
<evidence type="ECO:0000256" key="6">
    <source>
        <dbReference type="PIRSR" id="PIRSR000337-1"/>
    </source>
</evidence>
<dbReference type="PANTHER" id="PTHR30011">
    <property type="entry name" value="ALKANESULFONATE MONOOXYGENASE-RELATED"/>
    <property type="match status" value="1"/>
</dbReference>
<sequence length="419" mass="46385">MTRQLTIGIHLSAASDTNSIGPAIDEQIAFVQRAEAAKLDFVFKADYLVAHPALMAKTKTTVNLDPSLLFATLARETTHIGLVTTISTSFNPPYVIARQLQSLNWISNGRIGWNVVTSIDGAKNFGEDAMLPSQQRYEKAKECTDVVHQLWHSYPYEAMKAKGDMEKIQASVKPIHYEGKYFKVEGPLSVPMHPAGDIPLFQAGASDVGRQFAATVSNAIFAATPTMEAGIALRKDLRQRAQALGRSADAIRVLPGLYFFIGDTYDEAWQMYYEAHAHLTVERKLQSLQAVIGKDFSDLGLTDTITIDMLPEITDAIRSKTHATLLRDYVANYQPTLEQLLWRPEVIGSAHLVAIGTPKQIVNQIKTFYDNGALDGFIGVPGNNASLTQFYEQVIPLLVESGLFRQKYNGSTLREHLQL</sequence>
<feature type="domain" description="Luciferase-like" evidence="7">
    <location>
        <begin position="11"/>
        <end position="373"/>
    </location>
</feature>
<dbReference type="RefSeq" id="WP_188614998.1">
    <property type="nucleotide sequence ID" value="NZ_BMJT01000006.1"/>
</dbReference>
<dbReference type="GO" id="GO:0016705">
    <property type="term" value="F:oxidoreductase activity, acting on paired donors, with incorporation or reduction of molecular oxygen"/>
    <property type="evidence" value="ECO:0007669"/>
    <property type="project" value="InterPro"/>
</dbReference>
<keyword evidence="3" id="KW-0560">Oxidoreductase</keyword>
<comment type="similarity">
    <text evidence="5">Belongs to the NtaA/SnaA/DszA monooxygenase family.</text>
</comment>
<dbReference type="PANTHER" id="PTHR30011:SF16">
    <property type="entry name" value="C2H2 FINGER DOMAIN TRANSCRIPTION FACTOR (EUROFUNG)-RELATED"/>
    <property type="match status" value="1"/>
</dbReference>
<feature type="binding site" evidence="6">
    <location>
        <position position="46"/>
    </location>
    <ligand>
        <name>FMN</name>
        <dbReference type="ChEBI" id="CHEBI:58210"/>
    </ligand>
</feature>
<evidence type="ECO:0000256" key="4">
    <source>
        <dbReference type="ARBA" id="ARBA00023033"/>
    </source>
</evidence>
<dbReference type="Pfam" id="PF00296">
    <property type="entry name" value="Bac_luciferase"/>
    <property type="match status" value="1"/>
</dbReference>
<evidence type="ECO:0000256" key="2">
    <source>
        <dbReference type="ARBA" id="ARBA00022643"/>
    </source>
</evidence>
<feature type="binding site" evidence="6">
    <location>
        <position position="85"/>
    </location>
    <ligand>
        <name>FMN</name>
        <dbReference type="ChEBI" id="CHEBI:58210"/>
    </ligand>
</feature>